<accession>A0A6M3L1R0</accession>
<protein>
    <submittedName>
        <fullName evidence="2">Uncharacterized protein</fullName>
    </submittedName>
</protein>
<organism evidence="2">
    <name type="scientific">viral metagenome</name>
    <dbReference type="NCBI Taxonomy" id="1070528"/>
    <lineage>
        <taxon>unclassified sequences</taxon>
        <taxon>metagenomes</taxon>
        <taxon>organismal metagenomes</taxon>
    </lineage>
</organism>
<gene>
    <name evidence="2" type="ORF">MM415B02924_0013</name>
</gene>
<proteinExistence type="predicted"/>
<sequence>MKRLPNEPFEEYRERRKAANKAAKRRPWRIFFTGGTYRSQEIEPIVKQPPPISPAIGKRHKGETLSKFKERRRSCNKRRREREAKGE</sequence>
<reference evidence="2" key="1">
    <citation type="submission" date="2020-03" db="EMBL/GenBank/DDBJ databases">
        <title>The deep terrestrial virosphere.</title>
        <authorList>
            <person name="Holmfeldt K."/>
            <person name="Nilsson E."/>
            <person name="Simone D."/>
            <person name="Lopez-Fernandez M."/>
            <person name="Wu X."/>
            <person name="de Brujin I."/>
            <person name="Lundin D."/>
            <person name="Andersson A."/>
            <person name="Bertilsson S."/>
            <person name="Dopson M."/>
        </authorList>
    </citation>
    <scope>NUCLEOTIDE SEQUENCE</scope>
    <source>
        <strain evidence="2">MM415B02924</strain>
    </source>
</reference>
<feature type="compositionally biased region" description="Basic residues" evidence="1">
    <location>
        <begin position="69"/>
        <end position="80"/>
    </location>
</feature>
<dbReference type="AlphaFoldDB" id="A0A6M3L1R0"/>
<feature type="region of interest" description="Disordered" evidence="1">
    <location>
        <begin position="47"/>
        <end position="87"/>
    </location>
</feature>
<evidence type="ECO:0000256" key="1">
    <source>
        <dbReference type="SAM" id="MobiDB-lite"/>
    </source>
</evidence>
<dbReference type="EMBL" id="MT142724">
    <property type="protein sequence ID" value="QJA87661.1"/>
    <property type="molecule type" value="Genomic_DNA"/>
</dbReference>
<name>A0A6M3L1R0_9ZZZZ</name>
<evidence type="ECO:0000313" key="2">
    <source>
        <dbReference type="EMBL" id="QJA87661.1"/>
    </source>
</evidence>